<proteinExistence type="predicted"/>
<organism evidence="1 2">
    <name type="scientific">Perkinsus olseni</name>
    <name type="common">Perkinsus atlanticus</name>
    <dbReference type="NCBI Taxonomy" id="32597"/>
    <lineage>
        <taxon>Eukaryota</taxon>
        <taxon>Sar</taxon>
        <taxon>Alveolata</taxon>
        <taxon>Perkinsozoa</taxon>
        <taxon>Perkinsea</taxon>
        <taxon>Perkinsida</taxon>
        <taxon>Perkinsidae</taxon>
        <taxon>Perkinsus</taxon>
    </lineage>
</organism>
<dbReference type="AlphaFoldDB" id="A0A7J6N8G6"/>
<dbReference type="EMBL" id="JABANP010000648">
    <property type="protein sequence ID" value="KAF4680105.1"/>
    <property type="molecule type" value="Genomic_DNA"/>
</dbReference>
<sequence length="134" mass="14521">MVLSFVSPRSLADHHPSGFRTIFVAKLNHRSPSKAPTGSLDSDAHWNATELRLLRSSATELQGSPNRFGSAIAHPPYALLVRSVPGSSRDWSLTIDLIGGFSRLESSSCCVLEVRKSPEVQEGGYATSRGRRAC</sequence>
<protein>
    <submittedName>
        <fullName evidence="1">Uncharacterized protein</fullName>
    </submittedName>
</protein>
<evidence type="ECO:0000313" key="2">
    <source>
        <dbReference type="Proteomes" id="UP000541610"/>
    </source>
</evidence>
<dbReference type="Proteomes" id="UP000541610">
    <property type="component" value="Unassembled WGS sequence"/>
</dbReference>
<name>A0A7J6N8G6_PEROL</name>
<gene>
    <name evidence="1" type="ORF">FOZ60_014046</name>
</gene>
<evidence type="ECO:0000313" key="1">
    <source>
        <dbReference type="EMBL" id="KAF4680105.1"/>
    </source>
</evidence>
<comment type="caution">
    <text evidence="1">The sequence shown here is derived from an EMBL/GenBank/DDBJ whole genome shotgun (WGS) entry which is preliminary data.</text>
</comment>
<accession>A0A7J6N8G6</accession>
<reference evidence="1 2" key="1">
    <citation type="submission" date="2020-04" db="EMBL/GenBank/DDBJ databases">
        <title>Perkinsus olseni comparative genomics.</title>
        <authorList>
            <person name="Bogema D.R."/>
        </authorList>
    </citation>
    <scope>NUCLEOTIDE SEQUENCE [LARGE SCALE GENOMIC DNA]</scope>
    <source>
        <strain evidence="1">00978-12</strain>
    </source>
</reference>